<evidence type="ECO:0000313" key="1">
    <source>
        <dbReference type="EMBL" id="WXA91740.1"/>
    </source>
</evidence>
<protein>
    <submittedName>
        <fullName evidence="1">Pyridoxamine 5'-phosphate oxidase family protein</fullName>
    </submittedName>
</protein>
<dbReference type="Proteomes" id="UP001379533">
    <property type="component" value="Chromosome"/>
</dbReference>
<name>A0ABZ2JZ37_9BACT</name>
<dbReference type="Pfam" id="PF12900">
    <property type="entry name" value="Pyridox_ox_2"/>
    <property type="match status" value="1"/>
</dbReference>
<reference evidence="1 2" key="1">
    <citation type="submission" date="2021-12" db="EMBL/GenBank/DDBJ databases">
        <title>Discovery of the Pendulisporaceae a myxobacterial family with distinct sporulation behavior and unique specialized metabolism.</title>
        <authorList>
            <person name="Garcia R."/>
            <person name="Popoff A."/>
            <person name="Bader C.D."/>
            <person name="Loehr J."/>
            <person name="Walesch S."/>
            <person name="Walt C."/>
            <person name="Boldt J."/>
            <person name="Bunk B."/>
            <person name="Haeckl F.J.F.P.J."/>
            <person name="Gunesch A.P."/>
            <person name="Birkelbach J."/>
            <person name="Nuebel U."/>
            <person name="Pietschmann T."/>
            <person name="Bach T."/>
            <person name="Mueller R."/>
        </authorList>
    </citation>
    <scope>NUCLEOTIDE SEQUENCE [LARGE SCALE GENOMIC DNA]</scope>
    <source>
        <strain evidence="1 2">MSr12523</strain>
    </source>
</reference>
<sequence>MMGALSAKEADEVLESQSLGRIGYIADGKPWIVPVTYIYDGTCAYVHSAEGSKVVAMRSNPHICFEVEDVVDMGHWRSVVAQGVFEELWRDDEERVMDLLATRFAPPFSWGDPAAPPRHEEAHRGEGVVRPHPLSHSFLRKDRTLPARGALIPRARKVYTYAHGLHKFRSTARHRTRNREAWAVLLGCSIGGFT</sequence>
<dbReference type="EMBL" id="CP089982">
    <property type="protein sequence ID" value="WXA91740.1"/>
    <property type="molecule type" value="Genomic_DNA"/>
</dbReference>
<dbReference type="InterPro" id="IPR012349">
    <property type="entry name" value="Split_barrel_FMN-bd"/>
</dbReference>
<gene>
    <name evidence="1" type="ORF">LZC95_35475</name>
</gene>
<evidence type="ECO:0000313" key="2">
    <source>
        <dbReference type="Proteomes" id="UP001379533"/>
    </source>
</evidence>
<dbReference type="Gene3D" id="2.30.110.10">
    <property type="entry name" value="Electron Transport, Fmn-binding Protein, Chain A"/>
    <property type="match status" value="1"/>
</dbReference>
<dbReference type="InterPro" id="IPR024747">
    <property type="entry name" value="Pyridox_Oxase-rel"/>
</dbReference>
<dbReference type="RefSeq" id="WP_394842363.1">
    <property type="nucleotide sequence ID" value="NZ_CP089982.1"/>
</dbReference>
<proteinExistence type="predicted"/>
<keyword evidence="2" id="KW-1185">Reference proteome</keyword>
<dbReference type="SUPFAM" id="SSF50475">
    <property type="entry name" value="FMN-binding split barrel"/>
    <property type="match status" value="1"/>
</dbReference>
<accession>A0ABZ2JZ37</accession>
<organism evidence="1 2">
    <name type="scientific">Pendulispora brunnea</name>
    <dbReference type="NCBI Taxonomy" id="2905690"/>
    <lineage>
        <taxon>Bacteria</taxon>
        <taxon>Pseudomonadati</taxon>
        <taxon>Myxococcota</taxon>
        <taxon>Myxococcia</taxon>
        <taxon>Myxococcales</taxon>
        <taxon>Sorangiineae</taxon>
        <taxon>Pendulisporaceae</taxon>
        <taxon>Pendulispora</taxon>
    </lineage>
</organism>